<dbReference type="InterPro" id="IPR019734">
    <property type="entry name" value="TPR_rpt"/>
</dbReference>
<dbReference type="EMBL" id="CP003642">
    <property type="protein sequence ID" value="AFZ25074.1"/>
    <property type="molecule type" value="Genomic_DNA"/>
</dbReference>
<feature type="domain" description="CHAT" evidence="1">
    <location>
        <begin position="719"/>
        <end position="1066"/>
    </location>
</feature>
<evidence type="ECO:0000313" key="3">
    <source>
        <dbReference type="Proteomes" id="UP000010475"/>
    </source>
</evidence>
<dbReference type="OrthoDB" id="459488at2"/>
<dbReference type="InterPro" id="IPR024983">
    <property type="entry name" value="CHAT_dom"/>
</dbReference>
<keyword evidence="3" id="KW-1185">Reference proteome</keyword>
<dbReference type="SMART" id="SM00028">
    <property type="entry name" value="TPR"/>
    <property type="match status" value="6"/>
</dbReference>
<dbReference type="PANTHER" id="PTHR10098">
    <property type="entry name" value="RAPSYN-RELATED"/>
    <property type="match status" value="1"/>
</dbReference>
<dbReference type="PANTHER" id="PTHR10098:SF106">
    <property type="entry name" value="TETRATRICOPEPTIDE REPEAT PROTEIN 28-LIKE PROTEIN"/>
    <property type="match status" value="1"/>
</dbReference>
<evidence type="ECO:0000259" key="1">
    <source>
        <dbReference type="Pfam" id="PF12770"/>
    </source>
</evidence>
<dbReference type="Pfam" id="PF12770">
    <property type="entry name" value="CHAT"/>
    <property type="match status" value="1"/>
</dbReference>
<dbReference type="AlphaFoldDB" id="K9WZ43"/>
<accession>K9WZ43</accession>
<organism evidence="2 3">
    <name type="scientific">Cylindrospermum stagnale PCC 7417</name>
    <dbReference type="NCBI Taxonomy" id="56107"/>
    <lineage>
        <taxon>Bacteria</taxon>
        <taxon>Bacillati</taxon>
        <taxon>Cyanobacteriota</taxon>
        <taxon>Cyanophyceae</taxon>
        <taxon>Nostocales</taxon>
        <taxon>Nostocaceae</taxon>
        <taxon>Cylindrospermum</taxon>
    </lineage>
</organism>
<dbReference type="STRING" id="56107.Cylst_2881"/>
<dbReference type="KEGG" id="csg:Cylst_2881"/>
<dbReference type="eggNOG" id="COG0457">
    <property type="taxonomic scope" value="Bacteria"/>
</dbReference>
<dbReference type="Gene3D" id="1.25.40.10">
    <property type="entry name" value="Tetratricopeptide repeat domain"/>
    <property type="match status" value="3"/>
</dbReference>
<reference evidence="2 3" key="1">
    <citation type="submission" date="2012-06" db="EMBL/GenBank/DDBJ databases">
        <title>Finished chromosome of genome of Cylindrospermum stagnale PCC 7417.</title>
        <authorList>
            <consortium name="US DOE Joint Genome Institute"/>
            <person name="Gugger M."/>
            <person name="Coursin T."/>
            <person name="Rippka R."/>
            <person name="Tandeau De Marsac N."/>
            <person name="Huntemann M."/>
            <person name="Wei C.-L."/>
            <person name="Han J."/>
            <person name="Detter J.C."/>
            <person name="Han C."/>
            <person name="Tapia R."/>
            <person name="Chen A."/>
            <person name="Kyrpides N."/>
            <person name="Mavromatis K."/>
            <person name="Markowitz V."/>
            <person name="Szeto E."/>
            <person name="Ivanova N."/>
            <person name="Pagani I."/>
            <person name="Pati A."/>
            <person name="Goodwin L."/>
            <person name="Nordberg H.P."/>
            <person name="Cantor M.N."/>
            <person name="Hua S.X."/>
            <person name="Woyke T."/>
            <person name="Kerfeld C.A."/>
        </authorList>
    </citation>
    <scope>NUCLEOTIDE SEQUENCE [LARGE SCALE GENOMIC DNA]</scope>
    <source>
        <strain evidence="2 3">PCC 7417</strain>
    </source>
</reference>
<dbReference type="InterPro" id="IPR011990">
    <property type="entry name" value="TPR-like_helical_dom_sf"/>
</dbReference>
<gene>
    <name evidence="2" type="ORF">Cylst_2881</name>
</gene>
<sequence length="1066" mass="120030">MNEQRQQAYHQLIKELLSCPNVEEPGILQAHQDLLDAGFLPTLEAVAEYFAQQGNENNAGWLRNLATQLRGELNLETTAPDLQAYGQLLLEVLQATAENNGDAQVVYPLLAANTDKLNDIFAEILRLWATNTLAEAEPETAASIAGLIVNFSNLIQQFPLGNKASNMEIAISGYEIALTVFTRPDFPQDWAATQNNLGNAYLYRIRGDKAENLEKAIAAYIDALQIYTRADFPQDWATLQNNLGNAYSDRIRGDKAENLEMAIAAYTAALQIYTHADFPQNWATLQNNLGTANLYRIRGDKAENLEMAIAAYSSALQVLTRADFPQNWATTQSNLGTAYSQIIRGDKAENLDQAIAAYSAALEVYTRPDFPQDWAGTQNNLGNAYLYRIRGDKAENLENAIAAYTAALQVLTRANFPQDWATLQNNLGNSYRDRIRGDKAENLDQAITAYTAALQVRTRADFPQNWATTQNNLGNSYRDRIRGDKAENLEKAIAAYSAALQVRTRADFPQYHVETSVDLAILYQESGHLISAYITLESVVSDTGLILSRDKWDKIYFSIIEVCLKLNEYTLAIEYIEFSENQTLLENIRHKVELDIETEKSELIKKERSSEKHDINLKTLKNLRQQREQLTRISIGSLPITFNEIQNLLDNETAIIQFYIFNDCFRAFIITRTNDKPEIWQSATEDLEKLKNWIDIYLDLYDKNKDQWVEKLNNQLTELGQILHLEQIISLVPPRCQKLILIPHRRLHLLPLHALPLAQQKYLFDKFPNGVSYAPSCQLLRHAQNQAQNLEPSPIAGTIGVGFQAELSNLFAIQNPTNDLTFTDIEVETIAALFQPHEILKSSQASKAALAEAPTKDNFHNAQWLHFACHGYFDFKSPLNSGLQLANAEVSHILANTTSSRYLRVSNETTVDLTQCLTLEDIFKIKLPNCRLVCLSACETGLIDFSNTSDEYIGLPSGFLYAGSPSIVSTLWRVNDLSTAFLMIKFYQHLQAAFTKGEDVSVAVALNQAQIWLRDVTRKELEEWINELSLDSTWQAKILRLLSNTATGDQPFQSPDHWAAFTAIGK</sequence>
<dbReference type="Pfam" id="PF13374">
    <property type="entry name" value="TPR_10"/>
    <property type="match status" value="4"/>
</dbReference>
<evidence type="ECO:0000313" key="2">
    <source>
        <dbReference type="EMBL" id="AFZ25074.1"/>
    </source>
</evidence>
<dbReference type="Proteomes" id="UP000010475">
    <property type="component" value="Chromosome"/>
</dbReference>
<protein>
    <recommendedName>
        <fullName evidence="1">CHAT domain-containing protein</fullName>
    </recommendedName>
</protein>
<dbReference type="RefSeq" id="WP_015208327.1">
    <property type="nucleotide sequence ID" value="NC_019757.1"/>
</dbReference>
<dbReference type="SUPFAM" id="SSF48452">
    <property type="entry name" value="TPR-like"/>
    <property type="match status" value="2"/>
</dbReference>
<dbReference type="eggNOG" id="COG4995">
    <property type="taxonomic scope" value="Bacteria"/>
</dbReference>
<name>K9WZ43_9NOST</name>
<dbReference type="HOGENOM" id="CLU_003728_15_1_3"/>
<dbReference type="PATRIC" id="fig|56107.3.peg.3191"/>
<proteinExistence type="predicted"/>